<sequence>CSTNRAEKKTGIDLNGDGYIGGEGIASKIEKATHVDLNRDGIIGRPLDTIPGGGYINNPPKQ</sequence>
<proteinExistence type="predicted"/>
<comment type="caution">
    <text evidence="1">The sequence shown here is derived from an EMBL/GenBank/DDBJ whole genome shotgun (WGS) entry which is preliminary data.</text>
</comment>
<reference evidence="1" key="1">
    <citation type="submission" date="2021-02" db="EMBL/GenBank/DDBJ databases">
        <authorList>
            <person name="Nowell W R."/>
        </authorList>
    </citation>
    <scope>NUCLEOTIDE SEQUENCE</scope>
</reference>
<dbReference type="AlphaFoldDB" id="A0A814X9C9"/>
<evidence type="ECO:0000313" key="2">
    <source>
        <dbReference type="EMBL" id="CAF3882272.1"/>
    </source>
</evidence>
<dbReference type="Proteomes" id="UP000663823">
    <property type="component" value="Unassembled WGS sequence"/>
</dbReference>
<name>A0A814X9C9_9BILA</name>
<dbReference type="EMBL" id="CAJOAX010003953">
    <property type="protein sequence ID" value="CAF3882272.1"/>
    <property type="molecule type" value="Genomic_DNA"/>
</dbReference>
<dbReference type="Proteomes" id="UP000663882">
    <property type="component" value="Unassembled WGS sequence"/>
</dbReference>
<accession>A0A814X9C9</accession>
<dbReference type="OrthoDB" id="10000537at2759"/>
<protein>
    <submittedName>
        <fullName evidence="1">Uncharacterized protein</fullName>
    </submittedName>
</protein>
<gene>
    <name evidence="2" type="ORF">OTI717_LOCUS22819</name>
    <name evidence="1" type="ORF">RFH988_LOCUS25319</name>
</gene>
<organism evidence="1 3">
    <name type="scientific">Rotaria sordida</name>
    <dbReference type="NCBI Taxonomy" id="392033"/>
    <lineage>
        <taxon>Eukaryota</taxon>
        <taxon>Metazoa</taxon>
        <taxon>Spiralia</taxon>
        <taxon>Gnathifera</taxon>
        <taxon>Rotifera</taxon>
        <taxon>Eurotatoria</taxon>
        <taxon>Bdelloidea</taxon>
        <taxon>Philodinida</taxon>
        <taxon>Philodinidae</taxon>
        <taxon>Rotaria</taxon>
    </lineage>
</organism>
<evidence type="ECO:0000313" key="1">
    <source>
        <dbReference type="EMBL" id="CAF1214816.1"/>
    </source>
</evidence>
<feature type="non-terminal residue" evidence="1">
    <location>
        <position position="1"/>
    </location>
</feature>
<dbReference type="EMBL" id="CAJNOO010001919">
    <property type="protein sequence ID" value="CAF1214816.1"/>
    <property type="molecule type" value="Genomic_DNA"/>
</dbReference>
<evidence type="ECO:0000313" key="3">
    <source>
        <dbReference type="Proteomes" id="UP000663882"/>
    </source>
</evidence>